<dbReference type="STRING" id="381306.AN478_05055"/>
<reference evidence="7" key="1">
    <citation type="submission" date="2016-10" db="EMBL/GenBank/DDBJ databases">
        <authorList>
            <person name="Varghese N."/>
        </authorList>
    </citation>
    <scope>NUCLEOTIDE SEQUENCE [LARGE SCALE GENOMIC DNA]</scope>
    <source>
        <strain evidence="7">HL 19</strain>
    </source>
</reference>
<dbReference type="Gene3D" id="3.40.50.450">
    <property type="match status" value="1"/>
</dbReference>
<dbReference type="PANTHER" id="PTHR43393">
    <property type="entry name" value="CYTOKININ RIBOSIDE 5'-MONOPHOSPHATE PHOSPHORIBOHYDROLASE"/>
    <property type="match status" value="1"/>
</dbReference>
<evidence type="ECO:0000256" key="3">
    <source>
        <dbReference type="ARBA" id="ARBA00031983"/>
    </source>
</evidence>
<dbReference type="Pfam" id="PF03641">
    <property type="entry name" value="Lysine_decarbox"/>
    <property type="match status" value="1"/>
</dbReference>
<feature type="domain" description="Pyrimidine/purine nucleotide 5'-monophosphate nucleosidase C-terminal" evidence="4">
    <location>
        <begin position="336"/>
        <end position="451"/>
    </location>
</feature>
<dbReference type="InterPro" id="IPR021826">
    <property type="entry name" value="PpnN_C"/>
</dbReference>
<evidence type="ECO:0000313" key="6">
    <source>
        <dbReference type="EMBL" id="SCY51489.1"/>
    </source>
</evidence>
<dbReference type="GO" id="GO:0008714">
    <property type="term" value="F:AMP nucleosidase activity"/>
    <property type="evidence" value="ECO:0007669"/>
    <property type="project" value="UniProtKB-EC"/>
</dbReference>
<dbReference type="OrthoDB" id="9801098at2"/>
<dbReference type="InterPro" id="IPR052341">
    <property type="entry name" value="LOG_family_nucleotidases"/>
</dbReference>
<dbReference type="InterPro" id="IPR027820">
    <property type="entry name" value="PpnN_N"/>
</dbReference>
<evidence type="ECO:0000256" key="2">
    <source>
        <dbReference type="ARBA" id="ARBA00011985"/>
    </source>
</evidence>
<sequence>MTLNPPPYTETLEVDIRPEILGIDTFHGPVADRIAERIQTERNGFRETVAALIDIHKEDNDDKRELREKFSAMEITVRRTDRGLVLRCTGMPPGSLLNGDLPARQKRQICQAVRDFVMEPAFPEATDPSAATSRYVRSFVARTPLLDQAPRPRTFVWGGHAVSRDEYDFAKETGYWDALGNGTEFITGCGPGVMKAPFKGSLVAYGKQDYHKRGIHRDYIGFSERGIIAAEAPNGIISELVIFPDVEKRMEAFIRASHRGRIHPGGAGTVEEMLTFLGVKAHPANAEAVYPFDLVERPGGDYAQRVTEWLRTCFGDALDGLMHVHVGGPRSYAEYVHDTGDAIDTAQLWNDALYVPTEIQTPFRVTFENLEALDLSRDQSPFDLLVNLRRFFSSLVHLAVKYPDEEEAWGGELPRIYGDRDILEATDELIRWFAANGRMKLHGEYRRPYRIE</sequence>
<keyword evidence="7" id="KW-1185">Reference proteome</keyword>
<evidence type="ECO:0000313" key="7">
    <source>
        <dbReference type="Proteomes" id="UP000183104"/>
    </source>
</evidence>
<dbReference type="Proteomes" id="UP000183104">
    <property type="component" value="Unassembled WGS sequence"/>
</dbReference>
<name>A0A1G5GJG7_9GAMM</name>
<dbReference type="GO" id="GO:0005829">
    <property type="term" value="C:cytosol"/>
    <property type="evidence" value="ECO:0007669"/>
    <property type="project" value="TreeGrafter"/>
</dbReference>
<evidence type="ECO:0000259" key="4">
    <source>
        <dbReference type="Pfam" id="PF11892"/>
    </source>
</evidence>
<dbReference type="RefSeq" id="WP_082432842.1">
    <property type="nucleotide sequence ID" value="NZ_FMUN01000006.1"/>
</dbReference>
<dbReference type="PANTHER" id="PTHR43393:SF1">
    <property type="entry name" value="PYRIMIDINE_PURINE NUCLEOTIDE 5'-MONOPHOSPHATE NUCLEOSIDASE"/>
    <property type="match status" value="1"/>
</dbReference>
<dbReference type="Pfam" id="PF11892">
    <property type="entry name" value="PpnN_C"/>
    <property type="match status" value="1"/>
</dbReference>
<organism evidence="6 7">
    <name type="scientific">Thiohalorhabdus denitrificans</name>
    <dbReference type="NCBI Taxonomy" id="381306"/>
    <lineage>
        <taxon>Bacteria</taxon>
        <taxon>Pseudomonadati</taxon>
        <taxon>Pseudomonadota</taxon>
        <taxon>Gammaproteobacteria</taxon>
        <taxon>Thiohalorhabdales</taxon>
        <taxon>Thiohalorhabdaceae</taxon>
        <taxon>Thiohalorhabdus</taxon>
    </lineage>
</organism>
<evidence type="ECO:0000259" key="5">
    <source>
        <dbReference type="Pfam" id="PF14793"/>
    </source>
</evidence>
<accession>A0A1G5GJG7</accession>
<gene>
    <name evidence="6" type="ORF">SAMN05661077_2369</name>
</gene>
<dbReference type="Pfam" id="PF14793">
    <property type="entry name" value="DUF4478"/>
    <property type="match status" value="1"/>
</dbReference>
<dbReference type="InterPro" id="IPR031100">
    <property type="entry name" value="LOG_fam"/>
</dbReference>
<dbReference type="EC" id="3.2.2.4" evidence="2"/>
<dbReference type="AlphaFoldDB" id="A0A1G5GJG7"/>
<dbReference type="SUPFAM" id="SSF102405">
    <property type="entry name" value="MCP/YpsA-like"/>
    <property type="match status" value="1"/>
</dbReference>
<protein>
    <recommendedName>
        <fullName evidence="3">AMP nucleosidase</fullName>
        <ecNumber evidence="2">3.2.2.4</ecNumber>
    </recommendedName>
    <alternativeName>
        <fullName evidence="3">AMP nucleosidase</fullName>
    </alternativeName>
</protein>
<dbReference type="EMBL" id="FMUN01000006">
    <property type="protein sequence ID" value="SCY51489.1"/>
    <property type="molecule type" value="Genomic_DNA"/>
</dbReference>
<evidence type="ECO:0000256" key="1">
    <source>
        <dbReference type="ARBA" id="ARBA00000274"/>
    </source>
</evidence>
<feature type="domain" description="Pyrimidine/purine nucleotide 5'-monophosphate nucleosidase N-terminal" evidence="5">
    <location>
        <begin position="45"/>
        <end position="117"/>
    </location>
</feature>
<proteinExistence type="predicted"/>
<comment type="catalytic activity">
    <reaction evidence="1">
        <text>AMP + H2O = D-ribose 5-phosphate + adenine</text>
        <dbReference type="Rhea" id="RHEA:20129"/>
        <dbReference type="ChEBI" id="CHEBI:15377"/>
        <dbReference type="ChEBI" id="CHEBI:16708"/>
        <dbReference type="ChEBI" id="CHEBI:78346"/>
        <dbReference type="ChEBI" id="CHEBI:456215"/>
        <dbReference type="EC" id="3.2.2.4"/>
    </reaction>
</comment>